<dbReference type="Gene3D" id="2.40.50.140">
    <property type="entry name" value="Nucleic acid-binding proteins"/>
    <property type="match status" value="1"/>
</dbReference>
<organism evidence="6 7">
    <name type="scientific">Parasporobacterium paucivorans DSM 15970</name>
    <dbReference type="NCBI Taxonomy" id="1122934"/>
    <lineage>
        <taxon>Bacteria</taxon>
        <taxon>Bacillati</taxon>
        <taxon>Bacillota</taxon>
        <taxon>Clostridia</taxon>
        <taxon>Lachnospirales</taxon>
        <taxon>Lachnospiraceae</taxon>
        <taxon>Parasporobacterium</taxon>
    </lineage>
</organism>
<name>A0A1M6H9R5_9FIRM</name>
<feature type="binding site" evidence="4">
    <location>
        <position position="333"/>
    </location>
    <ligand>
        <name>S-adenosyl-L-methionine</name>
        <dbReference type="ChEBI" id="CHEBI:59789"/>
    </ligand>
</feature>
<keyword evidence="3 4" id="KW-0949">S-adenosyl-L-methionine</keyword>
<dbReference type="FunFam" id="3.40.50.150:FF:000009">
    <property type="entry name" value="23S rRNA (Uracil(1939)-C(5))-methyltransferase RlmD"/>
    <property type="match status" value="1"/>
</dbReference>
<feature type="active site" evidence="5">
    <location>
        <position position="426"/>
    </location>
</feature>
<evidence type="ECO:0000313" key="7">
    <source>
        <dbReference type="Proteomes" id="UP000184342"/>
    </source>
</evidence>
<dbReference type="CDD" id="cd02440">
    <property type="entry name" value="AdoMet_MTases"/>
    <property type="match status" value="1"/>
</dbReference>
<dbReference type="STRING" id="1122934.SAMN02745691_01500"/>
<feature type="binding site" evidence="4">
    <location>
        <position position="399"/>
    </location>
    <ligand>
        <name>S-adenosyl-L-methionine</name>
        <dbReference type="ChEBI" id="CHEBI:59789"/>
    </ligand>
</feature>
<dbReference type="Gene3D" id="2.40.50.1070">
    <property type="match status" value="1"/>
</dbReference>
<dbReference type="PROSITE" id="PS01230">
    <property type="entry name" value="TRMA_1"/>
    <property type="match status" value="1"/>
</dbReference>
<dbReference type="PROSITE" id="PS01231">
    <property type="entry name" value="TRMA_2"/>
    <property type="match status" value="1"/>
</dbReference>
<reference evidence="6 7" key="1">
    <citation type="submission" date="2016-11" db="EMBL/GenBank/DDBJ databases">
        <authorList>
            <person name="Jaros S."/>
            <person name="Januszkiewicz K."/>
            <person name="Wedrychowicz H."/>
        </authorList>
    </citation>
    <scope>NUCLEOTIDE SEQUENCE [LARGE SCALE GENOMIC DNA]</scope>
    <source>
        <strain evidence="6 7">DSM 15970</strain>
    </source>
</reference>
<dbReference type="InterPro" id="IPR029063">
    <property type="entry name" value="SAM-dependent_MTases_sf"/>
</dbReference>
<dbReference type="InterPro" id="IPR010280">
    <property type="entry name" value="U5_MeTrfase_fam"/>
</dbReference>
<dbReference type="GO" id="GO:0006396">
    <property type="term" value="P:RNA processing"/>
    <property type="evidence" value="ECO:0007669"/>
    <property type="project" value="InterPro"/>
</dbReference>
<protein>
    <submittedName>
        <fullName evidence="6">23S rRNA (Uracil-5-)-methyltransferase RumA</fullName>
    </submittedName>
</protein>
<feature type="binding site" evidence="4">
    <location>
        <position position="354"/>
    </location>
    <ligand>
        <name>S-adenosyl-L-methionine</name>
        <dbReference type="ChEBI" id="CHEBI:59789"/>
    </ligand>
</feature>
<comment type="similarity">
    <text evidence="4">Belongs to the class I-like SAM-binding methyltransferase superfamily. RNA M5U methyltransferase family.</text>
</comment>
<evidence type="ECO:0000256" key="4">
    <source>
        <dbReference type="PROSITE-ProRule" id="PRU01024"/>
    </source>
</evidence>
<dbReference type="EMBL" id="FQYT01000014">
    <property type="protein sequence ID" value="SHJ18957.1"/>
    <property type="molecule type" value="Genomic_DNA"/>
</dbReference>
<evidence type="ECO:0000256" key="3">
    <source>
        <dbReference type="ARBA" id="ARBA00022691"/>
    </source>
</evidence>
<feature type="binding site" evidence="4">
    <location>
        <position position="304"/>
    </location>
    <ligand>
        <name>S-adenosyl-L-methionine</name>
        <dbReference type="ChEBI" id="CHEBI:59789"/>
    </ligand>
</feature>
<dbReference type="InterPro" id="IPR012340">
    <property type="entry name" value="NA-bd_OB-fold"/>
</dbReference>
<dbReference type="Pfam" id="PF05958">
    <property type="entry name" value="tRNA_U5-meth_tr"/>
    <property type="match status" value="1"/>
</dbReference>
<keyword evidence="2 4" id="KW-0808">Transferase</keyword>
<dbReference type="NCBIfam" id="TIGR00479">
    <property type="entry name" value="rumA"/>
    <property type="match status" value="1"/>
</dbReference>
<feature type="active site" description="Nucleophile" evidence="4">
    <location>
        <position position="426"/>
    </location>
</feature>
<proteinExistence type="inferred from homology"/>
<dbReference type="SUPFAM" id="SSF53335">
    <property type="entry name" value="S-adenosyl-L-methionine-dependent methyltransferases"/>
    <property type="match status" value="1"/>
</dbReference>
<dbReference type="Proteomes" id="UP000184342">
    <property type="component" value="Unassembled WGS sequence"/>
</dbReference>
<dbReference type="InterPro" id="IPR030390">
    <property type="entry name" value="MeTrfase_TrmA_AS"/>
</dbReference>
<dbReference type="InterPro" id="IPR030391">
    <property type="entry name" value="MeTrfase_TrmA_CS"/>
</dbReference>
<dbReference type="PROSITE" id="PS51687">
    <property type="entry name" value="SAM_MT_RNA_M5U"/>
    <property type="match status" value="1"/>
</dbReference>
<dbReference type="Gene3D" id="3.40.50.150">
    <property type="entry name" value="Vaccinia Virus protein VP39"/>
    <property type="match status" value="1"/>
</dbReference>
<evidence type="ECO:0000256" key="2">
    <source>
        <dbReference type="ARBA" id="ARBA00022679"/>
    </source>
</evidence>
<keyword evidence="1 4" id="KW-0489">Methyltransferase</keyword>
<dbReference type="AlphaFoldDB" id="A0A1M6H9R5"/>
<dbReference type="GO" id="GO:0008757">
    <property type="term" value="F:S-adenosylmethionine-dependent methyltransferase activity"/>
    <property type="evidence" value="ECO:0007669"/>
    <property type="project" value="UniProtKB-ARBA"/>
</dbReference>
<dbReference type="PANTHER" id="PTHR11061:SF30">
    <property type="entry name" value="TRNA (URACIL(54)-C(5))-METHYLTRANSFERASE"/>
    <property type="match status" value="1"/>
</dbReference>
<accession>A0A1M6H9R5</accession>
<keyword evidence="7" id="KW-1185">Reference proteome</keyword>
<dbReference type="GO" id="GO:0008173">
    <property type="term" value="F:RNA methyltransferase activity"/>
    <property type="evidence" value="ECO:0007669"/>
    <property type="project" value="InterPro"/>
</dbReference>
<gene>
    <name evidence="6" type="ORF">SAMN02745691_01500</name>
</gene>
<sequence>MRHPHLEWRNMKKGDVFEGLVIKTEFPNKGLMEIDGNKIRVKGVLAGQKIRFSIKRKRSGQCEGKLMEVLEKSPLQDREAPCIHFGKCGGCSYQDLSYGNQLEMKSAQVKEILDSVCPDYLFEGILPSPSEWEYRNKMEFSFGDEFMDGPLALGLHRKNSFHDIVNITDCRIVDNDFNEILKCVLNHFDGKEIPFYHKMRHEGYLRHLLVRRAATTGEILINLVTASGEAENAVYEAAADYEGLIKALLALSLNGTIVGIAHVINDSMADVVKSDQTDSLFGRDYIQENILGLNFKVSAFSFFQTNSLGAEVLYGKARQYAGETKDKVIFDLYSGTGTIAQMLAPIAKKTVGVEIVGEAVEAARINAAGNNLNNCEFIVGDVLKVMDDLQDKPELIILDPPRDGVHPKALEKIAEFGADTIVYISCKPSSLERDMYSLQEAGYKVVKACAVDMFPQTVHVETVVMLTRSEATK</sequence>
<dbReference type="PANTHER" id="PTHR11061">
    <property type="entry name" value="RNA M5U METHYLTRANSFERASE"/>
    <property type="match status" value="1"/>
</dbReference>
<dbReference type="GO" id="GO:0001510">
    <property type="term" value="P:RNA methylation"/>
    <property type="evidence" value="ECO:0007669"/>
    <property type="project" value="UniProtKB-ARBA"/>
</dbReference>
<evidence type="ECO:0000313" key="6">
    <source>
        <dbReference type="EMBL" id="SHJ18957.1"/>
    </source>
</evidence>
<evidence type="ECO:0000256" key="5">
    <source>
        <dbReference type="PROSITE-ProRule" id="PRU10015"/>
    </source>
</evidence>
<evidence type="ECO:0000256" key="1">
    <source>
        <dbReference type="ARBA" id="ARBA00022603"/>
    </source>
</evidence>